<dbReference type="RefSeq" id="WP_106543833.1">
    <property type="nucleotide sequence ID" value="NZ_BLAU01000001.1"/>
</dbReference>
<dbReference type="NCBIfam" id="TIGR02985">
    <property type="entry name" value="Sig70_bacteroi1"/>
    <property type="match status" value="1"/>
</dbReference>
<evidence type="ECO:0000256" key="2">
    <source>
        <dbReference type="ARBA" id="ARBA00023015"/>
    </source>
</evidence>
<dbReference type="GO" id="GO:0003677">
    <property type="term" value="F:DNA binding"/>
    <property type="evidence" value="ECO:0007669"/>
    <property type="project" value="InterPro"/>
</dbReference>
<evidence type="ECO:0000256" key="1">
    <source>
        <dbReference type="ARBA" id="ARBA00010641"/>
    </source>
</evidence>
<dbReference type="Pfam" id="PF04542">
    <property type="entry name" value="Sigma70_r2"/>
    <property type="match status" value="1"/>
</dbReference>
<evidence type="ECO:0000256" key="4">
    <source>
        <dbReference type="ARBA" id="ARBA00023163"/>
    </source>
</evidence>
<feature type="domain" description="RNA polymerase sigma-70 region 2" evidence="5">
    <location>
        <begin position="23"/>
        <end position="88"/>
    </location>
</feature>
<comment type="caution">
    <text evidence="8">The sequence shown here is derived from an EMBL/GenBank/DDBJ whole genome shotgun (WGS) entry which is preliminary data.</text>
</comment>
<organism evidence="8 9">
    <name type="scientific">Prolixibacter denitrificans</name>
    <dbReference type="NCBI Taxonomy" id="1541063"/>
    <lineage>
        <taxon>Bacteria</taxon>
        <taxon>Pseudomonadati</taxon>
        <taxon>Bacteroidota</taxon>
        <taxon>Bacteroidia</taxon>
        <taxon>Marinilabiliales</taxon>
        <taxon>Prolixibacteraceae</taxon>
        <taxon>Prolixibacter</taxon>
    </lineage>
</organism>
<evidence type="ECO:0000256" key="3">
    <source>
        <dbReference type="ARBA" id="ARBA00023082"/>
    </source>
</evidence>
<dbReference type="Proteomes" id="UP000240621">
    <property type="component" value="Unassembled WGS sequence"/>
</dbReference>
<dbReference type="InterPro" id="IPR007627">
    <property type="entry name" value="RNA_pol_sigma70_r2"/>
</dbReference>
<dbReference type="Proteomes" id="UP000396862">
    <property type="component" value="Unassembled WGS sequence"/>
</dbReference>
<dbReference type="InterPro" id="IPR013324">
    <property type="entry name" value="RNA_pol_sigma_r3/r4-like"/>
</dbReference>
<dbReference type="InterPro" id="IPR013249">
    <property type="entry name" value="RNA_pol_sigma70_r4_t2"/>
</dbReference>
<reference evidence="8 9" key="1">
    <citation type="submission" date="2018-03" db="EMBL/GenBank/DDBJ databases">
        <title>Genomic Encyclopedia of Archaeal and Bacterial Type Strains, Phase II (KMG-II): from individual species to whole genera.</title>
        <authorList>
            <person name="Goeker M."/>
        </authorList>
    </citation>
    <scope>NUCLEOTIDE SEQUENCE [LARGE SCALE GENOMIC DNA]</scope>
    <source>
        <strain evidence="8 9">DSM 27267</strain>
    </source>
</reference>
<dbReference type="NCBIfam" id="TIGR02937">
    <property type="entry name" value="sigma70-ECF"/>
    <property type="match status" value="1"/>
</dbReference>
<dbReference type="GO" id="GO:0000428">
    <property type="term" value="C:DNA-directed RNA polymerase complex"/>
    <property type="evidence" value="ECO:0007669"/>
    <property type="project" value="UniProtKB-KW"/>
</dbReference>
<dbReference type="InterPro" id="IPR014327">
    <property type="entry name" value="RNA_pol_sigma70_bacteroid"/>
</dbReference>
<feature type="domain" description="RNA polymerase sigma factor 70 region 4 type 2" evidence="6">
    <location>
        <begin position="119"/>
        <end position="170"/>
    </location>
</feature>
<dbReference type="GO" id="GO:0016987">
    <property type="term" value="F:sigma factor activity"/>
    <property type="evidence" value="ECO:0007669"/>
    <property type="project" value="UniProtKB-KW"/>
</dbReference>
<evidence type="ECO:0000313" key="8">
    <source>
        <dbReference type="EMBL" id="PSK80433.1"/>
    </source>
</evidence>
<dbReference type="InterPro" id="IPR013325">
    <property type="entry name" value="RNA_pol_sigma_r2"/>
</dbReference>
<dbReference type="SUPFAM" id="SSF88946">
    <property type="entry name" value="Sigma2 domain of RNA polymerase sigma factors"/>
    <property type="match status" value="1"/>
</dbReference>
<accession>A0A2P8C633</accession>
<dbReference type="InterPro" id="IPR036388">
    <property type="entry name" value="WH-like_DNA-bd_sf"/>
</dbReference>
<dbReference type="CDD" id="cd06171">
    <property type="entry name" value="Sigma70_r4"/>
    <property type="match status" value="1"/>
</dbReference>
<evidence type="ECO:0000313" key="10">
    <source>
        <dbReference type="Proteomes" id="UP000396862"/>
    </source>
</evidence>
<keyword evidence="2" id="KW-0805">Transcription regulation</keyword>
<dbReference type="Gene3D" id="1.10.10.10">
    <property type="entry name" value="Winged helix-like DNA-binding domain superfamily/Winged helix DNA-binding domain"/>
    <property type="match status" value="1"/>
</dbReference>
<dbReference type="InterPro" id="IPR039425">
    <property type="entry name" value="RNA_pol_sigma-70-like"/>
</dbReference>
<evidence type="ECO:0000313" key="9">
    <source>
        <dbReference type="Proteomes" id="UP000240621"/>
    </source>
</evidence>
<name>A0A2P8C633_9BACT</name>
<comment type="similarity">
    <text evidence="1">Belongs to the sigma-70 factor family. ECF subfamily.</text>
</comment>
<dbReference type="InterPro" id="IPR014284">
    <property type="entry name" value="RNA_pol_sigma-70_dom"/>
</dbReference>
<gene>
    <name evidence="8" type="ORF">CLV93_11612</name>
    <name evidence="7" type="ORF">JCM18694_32730</name>
</gene>
<dbReference type="GO" id="GO:0006352">
    <property type="term" value="P:DNA-templated transcription initiation"/>
    <property type="evidence" value="ECO:0007669"/>
    <property type="project" value="InterPro"/>
</dbReference>
<dbReference type="PANTHER" id="PTHR43133">
    <property type="entry name" value="RNA POLYMERASE ECF-TYPE SIGMA FACTO"/>
    <property type="match status" value="1"/>
</dbReference>
<dbReference type="Gene3D" id="1.10.1740.10">
    <property type="match status" value="1"/>
</dbReference>
<dbReference type="Pfam" id="PF08281">
    <property type="entry name" value="Sigma70_r4_2"/>
    <property type="match status" value="1"/>
</dbReference>
<dbReference type="AlphaFoldDB" id="A0A2P8C633"/>
<dbReference type="EMBL" id="BLAU01000001">
    <property type="protein sequence ID" value="GET23027.1"/>
    <property type="molecule type" value="Genomic_DNA"/>
</dbReference>
<keyword evidence="3" id="KW-0731">Sigma factor</keyword>
<proteinExistence type="inferred from homology"/>
<keyword evidence="4" id="KW-0804">Transcription</keyword>
<keyword evidence="10" id="KW-1185">Reference proteome</keyword>
<dbReference type="PANTHER" id="PTHR43133:SF46">
    <property type="entry name" value="RNA POLYMERASE SIGMA-70 FACTOR ECF SUBFAMILY"/>
    <property type="match status" value="1"/>
</dbReference>
<evidence type="ECO:0000313" key="7">
    <source>
        <dbReference type="EMBL" id="GET23027.1"/>
    </source>
</evidence>
<protein>
    <submittedName>
        <fullName evidence="7">DNA-directed RNA polymerase sigma-70 factor</fullName>
    </submittedName>
    <submittedName>
        <fullName evidence="8">RNA polymerase sigma-70 factor (ECF subfamily)</fullName>
    </submittedName>
</protein>
<evidence type="ECO:0000259" key="6">
    <source>
        <dbReference type="Pfam" id="PF08281"/>
    </source>
</evidence>
<dbReference type="SUPFAM" id="SSF88659">
    <property type="entry name" value="Sigma3 and sigma4 domains of RNA polymerase sigma factors"/>
    <property type="match status" value="1"/>
</dbReference>
<dbReference type="OrthoDB" id="1120819at2"/>
<keyword evidence="7" id="KW-0240">DNA-directed RNA polymerase</keyword>
<evidence type="ECO:0000259" key="5">
    <source>
        <dbReference type="Pfam" id="PF04542"/>
    </source>
</evidence>
<dbReference type="EMBL" id="PYGC01000016">
    <property type="protein sequence ID" value="PSK80433.1"/>
    <property type="molecule type" value="Genomic_DNA"/>
</dbReference>
<reference evidence="7 10" key="2">
    <citation type="submission" date="2019-10" db="EMBL/GenBank/DDBJ databases">
        <title>Prolixibacter strains distinguished by the presence of nitrate reductase genes were adept at nitrate-dependent anaerobic corrosion of metallic iron and carbon steel.</title>
        <authorList>
            <person name="Iino T."/>
            <person name="Shono N."/>
            <person name="Ito K."/>
            <person name="Nakamura R."/>
            <person name="Sueoka K."/>
            <person name="Harayama S."/>
            <person name="Ohkuma M."/>
        </authorList>
    </citation>
    <scope>NUCLEOTIDE SEQUENCE [LARGE SCALE GENOMIC DNA]</scope>
    <source>
        <strain evidence="7 10">MIC1-1</strain>
    </source>
</reference>
<sequence length="184" mass="21876">MKIEDKILLDEIRKRNSKVFEMLFRDYYASLIRYADGFVFDKIVSDDIVQNFFIYLWENGEHLDVKSSLRAYFYQSVRNRCLNYLRDLKVKDKHNLLFLEASLNSNDPSLLQDPDIVDQIHQALESLPKEMRDIFRLKYLKGAKTKEIASLKKISSNTVKTQLQRAREKLKKRLIETTSINFFL</sequence>